<protein>
    <recommendedName>
        <fullName evidence="4">BON domain-containing protein</fullName>
    </recommendedName>
</protein>
<evidence type="ECO:0000256" key="1">
    <source>
        <dbReference type="SAM" id="MobiDB-lite"/>
    </source>
</evidence>
<comment type="caution">
    <text evidence="2">The sequence shown here is derived from an EMBL/GenBank/DDBJ whole genome shotgun (WGS) entry which is preliminary data.</text>
</comment>
<keyword evidence="3" id="KW-1185">Reference proteome</keyword>
<evidence type="ECO:0008006" key="4">
    <source>
        <dbReference type="Google" id="ProtNLM"/>
    </source>
</evidence>
<reference evidence="2 3" key="1">
    <citation type="submission" date="2021-06" db="EMBL/GenBank/DDBJ databases">
        <authorList>
            <person name="Sun Q."/>
            <person name="Li D."/>
        </authorList>
    </citation>
    <scope>NUCLEOTIDE SEQUENCE [LARGE SCALE GENOMIC DNA]</scope>
    <source>
        <strain evidence="2 3">MSJd-7</strain>
    </source>
</reference>
<evidence type="ECO:0000313" key="3">
    <source>
        <dbReference type="Proteomes" id="UP000783588"/>
    </source>
</evidence>
<name>A0ABS6EPX8_9FIRM</name>
<proteinExistence type="predicted"/>
<accession>A0ABS6EPX8</accession>
<dbReference type="RefSeq" id="WP_216468788.1">
    <property type="nucleotide sequence ID" value="NZ_JAHLQI010000001.1"/>
</dbReference>
<dbReference type="EMBL" id="JAHLQI010000001">
    <property type="protein sequence ID" value="MBU5489176.1"/>
    <property type="molecule type" value="Genomic_DNA"/>
</dbReference>
<organism evidence="2 3">
    <name type="scientific">Butyricicoccus intestinisimiae</name>
    <dbReference type="NCBI Taxonomy" id="2841509"/>
    <lineage>
        <taxon>Bacteria</taxon>
        <taxon>Bacillati</taxon>
        <taxon>Bacillota</taxon>
        <taxon>Clostridia</taxon>
        <taxon>Eubacteriales</taxon>
        <taxon>Butyricicoccaceae</taxon>
        <taxon>Butyricicoccus</taxon>
    </lineage>
</organism>
<sequence>MQMCWKKIGIGVAVCLAIGIVAMSRSVGRDAPEHTPGNTEIQEHTTAHQQPVQTQTSHMYDSAFFVSLIQDTCEQVLPLTNLSVEIQEDGVLAVSGLLQKEQAKKLLEQQTDSISKSYAAVLQMLPQALPVSCKLQIQAQDGTAAWTMLQLSAASMELPNAWMQTDMIEPLEHRFRAELDKTFSSISSIETKDGVLCISGECK</sequence>
<gene>
    <name evidence="2" type="ORF">KQI75_00805</name>
</gene>
<feature type="region of interest" description="Disordered" evidence="1">
    <location>
        <begin position="29"/>
        <end position="52"/>
    </location>
</feature>
<evidence type="ECO:0000313" key="2">
    <source>
        <dbReference type="EMBL" id="MBU5489176.1"/>
    </source>
</evidence>
<dbReference type="Proteomes" id="UP000783588">
    <property type="component" value="Unassembled WGS sequence"/>
</dbReference>